<evidence type="ECO:0000256" key="1">
    <source>
        <dbReference type="ARBA" id="ARBA00022723"/>
    </source>
</evidence>
<evidence type="ECO:0000313" key="3">
    <source>
        <dbReference type="EMBL" id="TCO75874.1"/>
    </source>
</evidence>
<dbReference type="RefSeq" id="WP_117315990.1">
    <property type="nucleotide sequence ID" value="NZ_QQSW01000005.1"/>
</dbReference>
<sequence length="280" mass="29611">MEGRHFFFALLACIVIPFASVAHSAEPGAPIRDRSLIELWAAGQPAFGQYVTQMADDAGSEEVPRYTVETGRELAANRLLDFAFLSLEQHYDAESARNVARGLGSGGGDAAMPLLVRIPPISTDGEDAARERVREVLALGADGVVIPHVLSAGEARTAISFFEDVDVWSPGNPEGDVIAMLIVEDPEVFAELEEIAGMAGYSALVCGIGSLTSALDGDREAAEAIALEVLEVSRRAGLVDLMTVDTESVGRRVEQGFLALLAYGPESDQAIRAGRAAAGR</sequence>
<dbReference type="GO" id="GO:0046872">
    <property type="term" value="F:metal ion binding"/>
    <property type="evidence" value="ECO:0007669"/>
    <property type="project" value="UniProtKB-KW"/>
</dbReference>
<dbReference type="OrthoDB" id="86160at2"/>
<feature type="signal peptide" evidence="2">
    <location>
        <begin position="1"/>
        <end position="24"/>
    </location>
</feature>
<reference evidence="3 4" key="1">
    <citation type="submission" date="2019-03" db="EMBL/GenBank/DDBJ databases">
        <title>Genomic Encyclopedia of Type Strains, Phase IV (KMG-IV): sequencing the most valuable type-strain genomes for metagenomic binning, comparative biology and taxonomic classification.</title>
        <authorList>
            <person name="Goeker M."/>
        </authorList>
    </citation>
    <scope>NUCLEOTIDE SEQUENCE [LARGE SCALE GENOMIC DNA]</scope>
    <source>
        <strain evidence="3 4">DSM 23344</strain>
    </source>
</reference>
<evidence type="ECO:0000313" key="4">
    <source>
        <dbReference type="Proteomes" id="UP000294980"/>
    </source>
</evidence>
<organism evidence="3 4">
    <name type="scientific">Chromatocurvus halotolerans</name>
    <dbReference type="NCBI Taxonomy" id="1132028"/>
    <lineage>
        <taxon>Bacteria</taxon>
        <taxon>Pseudomonadati</taxon>
        <taxon>Pseudomonadota</taxon>
        <taxon>Gammaproteobacteria</taxon>
        <taxon>Cellvibrionales</taxon>
        <taxon>Halieaceae</taxon>
        <taxon>Chromatocurvus</taxon>
    </lineage>
</organism>
<name>A0A4R2KQI3_9GAMM</name>
<feature type="chain" id="PRO_5020528885" evidence="2">
    <location>
        <begin position="25"/>
        <end position="280"/>
    </location>
</feature>
<keyword evidence="2" id="KW-0732">Signal</keyword>
<keyword evidence="1" id="KW-0479">Metal-binding</keyword>
<protein>
    <submittedName>
        <fullName evidence="3">2-keto-3-deoxy-L-rhamnonate aldolase RhmA</fullName>
    </submittedName>
</protein>
<accession>A0A4R2KQI3</accession>
<gene>
    <name evidence="3" type="ORF">EV688_10664</name>
</gene>
<dbReference type="InterPro" id="IPR015813">
    <property type="entry name" value="Pyrv/PenolPyrv_kinase-like_dom"/>
</dbReference>
<dbReference type="EMBL" id="SLWX01000006">
    <property type="protein sequence ID" value="TCO75874.1"/>
    <property type="molecule type" value="Genomic_DNA"/>
</dbReference>
<evidence type="ECO:0000256" key="2">
    <source>
        <dbReference type="SAM" id="SignalP"/>
    </source>
</evidence>
<dbReference type="SUPFAM" id="SSF51621">
    <property type="entry name" value="Phosphoenolpyruvate/pyruvate domain"/>
    <property type="match status" value="1"/>
</dbReference>
<dbReference type="Proteomes" id="UP000294980">
    <property type="component" value="Unassembled WGS sequence"/>
</dbReference>
<comment type="caution">
    <text evidence="3">The sequence shown here is derived from an EMBL/GenBank/DDBJ whole genome shotgun (WGS) entry which is preliminary data.</text>
</comment>
<dbReference type="Gene3D" id="3.20.20.60">
    <property type="entry name" value="Phosphoenolpyruvate-binding domains"/>
    <property type="match status" value="2"/>
</dbReference>
<dbReference type="InterPro" id="IPR040442">
    <property type="entry name" value="Pyrv_kinase-like_dom_sf"/>
</dbReference>
<dbReference type="AlphaFoldDB" id="A0A4R2KQI3"/>
<dbReference type="GO" id="GO:0003824">
    <property type="term" value="F:catalytic activity"/>
    <property type="evidence" value="ECO:0007669"/>
    <property type="project" value="InterPro"/>
</dbReference>
<proteinExistence type="predicted"/>
<keyword evidence="4" id="KW-1185">Reference proteome</keyword>